<reference evidence="2 3" key="1">
    <citation type="submission" date="2022-01" db="EMBL/GenBank/DDBJ databases">
        <title>Mariniradius saccharolyticus sp. nov., isolated from sediment of a river.</title>
        <authorList>
            <person name="Liu H."/>
        </authorList>
    </citation>
    <scope>NUCLEOTIDE SEQUENCE [LARGE SCALE GENOMIC DNA]</scope>
    <source>
        <strain evidence="2 3">RY-2</strain>
    </source>
</reference>
<evidence type="ECO:0000313" key="3">
    <source>
        <dbReference type="Proteomes" id="UP001201449"/>
    </source>
</evidence>
<proteinExistence type="predicted"/>
<organism evidence="2 3">
    <name type="scientific">Mariniradius sediminis</name>
    <dbReference type="NCBI Taxonomy" id="2909237"/>
    <lineage>
        <taxon>Bacteria</taxon>
        <taxon>Pseudomonadati</taxon>
        <taxon>Bacteroidota</taxon>
        <taxon>Cytophagia</taxon>
        <taxon>Cytophagales</taxon>
        <taxon>Cyclobacteriaceae</taxon>
        <taxon>Mariniradius</taxon>
    </lineage>
</organism>
<keyword evidence="3" id="KW-1185">Reference proteome</keyword>
<name>A0ABS9BQ82_9BACT</name>
<keyword evidence="1" id="KW-0472">Membrane</keyword>
<dbReference type="EMBL" id="JAKEVZ010000001">
    <property type="protein sequence ID" value="MCF1749625.1"/>
    <property type="molecule type" value="Genomic_DNA"/>
</dbReference>
<evidence type="ECO:0000256" key="1">
    <source>
        <dbReference type="SAM" id="Phobius"/>
    </source>
</evidence>
<evidence type="ECO:0000313" key="2">
    <source>
        <dbReference type="EMBL" id="MCF1749625.1"/>
    </source>
</evidence>
<evidence type="ECO:0008006" key="4">
    <source>
        <dbReference type="Google" id="ProtNLM"/>
    </source>
</evidence>
<protein>
    <recommendedName>
        <fullName evidence="4">DUF4190 domain-containing protein</fullName>
    </recommendedName>
</protein>
<sequence length="193" mass="22079">MDVAYILKIDFQLFFLLFFVGIFAFLVLLAPYFLLYLLHDWLRSKGLRHIGPTLAIGYTVFLLYSVYTAIYPTDDYFFNEFELVTLRETPLSAVVVRKEASYPDFHGDYCSAALLLLTEEDYRNLLDDLGDDQRFSKMAKGDYLGSFEFTAAMDTLSTDQIVQGFVRYTSGDENLYIGFLDDGKTVVISVCVT</sequence>
<keyword evidence="1" id="KW-0812">Transmembrane</keyword>
<gene>
    <name evidence="2" type="ORF">L0U89_00975</name>
</gene>
<feature type="transmembrane region" description="Helical" evidence="1">
    <location>
        <begin position="50"/>
        <end position="70"/>
    </location>
</feature>
<dbReference type="RefSeq" id="WP_234859809.1">
    <property type="nucleotide sequence ID" value="NZ_JAKEVZ010000001.1"/>
</dbReference>
<dbReference type="Proteomes" id="UP001201449">
    <property type="component" value="Unassembled WGS sequence"/>
</dbReference>
<keyword evidence="1" id="KW-1133">Transmembrane helix</keyword>
<accession>A0ABS9BQ82</accession>
<comment type="caution">
    <text evidence="2">The sequence shown here is derived from an EMBL/GenBank/DDBJ whole genome shotgun (WGS) entry which is preliminary data.</text>
</comment>
<feature type="transmembrane region" description="Helical" evidence="1">
    <location>
        <begin position="12"/>
        <end position="38"/>
    </location>
</feature>